<evidence type="ECO:0000313" key="1">
    <source>
        <dbReference type="EMBL" id="MCT2584350.1"/>
    </source>
</evidence>
<name>A0ABT2JA64_9PSEU</name>
<reference evidence="1 2" key="1">
    <citation type="submission" date="2021-02" db="EMBL/GenBank/DDBJ databases">
        <title>Actinophytocola xerophila sp. nov., isolated from soil of cotton cropping field.</title>
        <authorList>
            <person name="Huang R."/>
            <person name="Chen X."/>
            <person name="Ge X."/>
            <person name="Liu W."/>
        </authorList>
    </citation>
    <scope>NUCLEOTIDE SEQUENCE [LARGE SCALE GENOMIC DNA]</scope>
    <source>
        <strain evidence="1 2">S1-96</strain>
    </source>
</reference>
<keyword evidence="2" id="KW-1185">Reference proteome</keyword>
<dbReference type="EMBL" id="JAFFZE010000012">
    <property type="protein sequence ID" value="MCT2584350.1"/>
    <property type="molecule type" value="Genomic_DNA"/>
</dbReference>
<sequence length="142" mass="16137">MTDQLTPPEQNDLLGEATKLLVDQLPAGWHRLILDYMALGKKVNVGAAVRMADGTTPRVSAPRELAPLFSRLRGGMYVAGRGTWYSFRLIVDPPARYSVQYNWNDQPPYPTPPAPEHFRLEQERFPRAEDAMPEWFRRGLTG</sequence>
<organism evidence="1 2">
    <name type="scientific">Actinophytocola gossypii</name>
    <dbReference type="NCBI Taxonomy" id="2812003"/>
    <lineage>
        <taxon>Bacteria</taxon>
        <taxon>Bacillati</taxon>
        <taxon>Actinomycetota</taxon>
        <taxon>Actinomycetes</taxon>
        <taxon>Pseudonocardiales</taxon>
        <taxon>Pseudonocardiaceae</taxon>
    </lineage>
</organism>
<dbReference type="SUPFAM" id="SSF160424">
    <property type="entry name" value="BH3703-like"/>
    <property type="match status" value="1"/>
</dbReference>
<comment type="caution">
    <text evidence="1">The sequence shown here is derived from an EMBL/GenBank/DDBJ whole genome shotgun (WGS) entry which is preliminary data.</text>
</comment>
<dbReference type="RefSeq" id="WP_260191753.1">
    <property type="nucleotide sequence ID" value="NZ_JAFFZE010000012.1"/>
</dbReference>
<gene>
    <name evidence="1" type="ORF">JT362_14585</name>
</gene>
<evidence type="ECO:0000313" key="2">
    <source>
        <dbReference type="Proteomes" id="UP001156441"/>
    </source>
</evidence>
<protein>
    <submittedName>
        <fullName evidence="1">Uncharacterized protein</fullName>
    </submittedName>
</protein>
<dbReference type="Proteomes" id="UP001156441">
    <property type="component" value="Unassembled WGS sequence"/>
</dbReference>
<accession>A0ABT2JA64</accession>
<dbReference type="InterPro" id="IPR036170">
    <property type="entry name" value="YezG-like_sf"/>
</dbReference>
<proteinExistence type="predicted"/>